<evidence type="ECO:0000256" key="1">
    <source>
        <dbReference type="SAM" id="Phobius"/>
    </source>
</evidence>
<reference evidence="2" key="1">
    <citation type="submission" date="2017-03" db="EMBL/GenBank/DDBJ databases">
        <title>The mitochondrial genome of the carnivorous plant Utricularia reniformis (Lentibulariaceae): structure, comparative analysis and evolutionary landmarks.</title>
        <authorList>
            <person name="Silva S.R."/>
            <person name="Alvarenga D.O."/>
            <person name="Michael T.P."/>
            <person name="Miranda V.F.O."/>
            <person name="Varani A.M."/>
        </authorList>
    </citation>
    <scope>NUCLEOTIDE SEQUENCE</scope>
</reference>
<gene>
    <name evidence="2" type="ORF">AEK19_MT1124</name>
</gene>
<keyword evidence="1" id="KW-1133">Transmembrane helix</keyword>
<name>A0A1Y0B1P8_9LAMI</name>
<feature type="transmembrane region" description="Helical" evidence="1">
    <location>
        <begin position="20"/>
        <end position="42"/>
    </location>
</feature>
<accession>A0A1Y0B1P8</accession>
<dbReference type="EMBL" id="KY774314">
    <property type="protein sequence ID" value="ART31340.1"/>
    <property type="molecule type" value="Genomic_DNA"/>
</dbReference>
<organism evidence="2">
    <name type="scientific">Utricularia reniformis</name>
    <dbReference type="NCBI Taxonomy" id="192314"/>
    <lineage>
        <taxon>Eukaryota</taxon>
        <taxon>Viridiplantae</taxon>
        <taxon>Streptophyta</taxon>
        <taxon>Embryophyta</taxon>
        <taxon>Tracheophyta</taxon>
        <taxon>Spermatophyta</taxon>
        <taxon>Magnoliopsida</taxon>
        <taxon>eudicotyledons</taxon>
        <taxon>Gunneridae</taxon>
        <taxon>Pentapetalae</taxon>
        <taxon>asterids</taxon>
        <taxon>lamiids</taxon>
        <taxon>Lamiales</taxon>
        <taxon>Lentibulariaceae</taxon>
        <taxon>Utricularia</taxon>
    </lineage>
</organism>
<protein>
    <submittedName>
        <fullName evidence="2">Uncharacterized protein</fullName>
    </submittedName>
</protein>
<sequence length="79" mass="8928">MELVLVISLQQKELKSNQALVRLMFLLLGLLHWTFTYTVVLSPHTLVPFPSSNLAFLVSKISYCAIRRLVVLSLGFVPL</sequence>
<dbReference type="AlphaFoldDB" id="A0A1Y0B1P8"/>
<keyword evidence="1" id="KW-0472">Membrane</keyword>
<proteinExistence type="predicted"/>
<evidence type="ECO:0000313" key="2">
    <source>
        <dbReference type="EMBL" id="ART31340.1"/>
    </source>
</evidence>
<keyword evidence="2" id="KW-0496">Mitochondrion</keyword>
<geneLocation type="mitochondrion" evidence="2"/>
<keyword evidence="1" id="KW-0812">Transmembrane</keyword>